<proteinExistence type="predicted"/>
<keyword evidence="1" id="KW-0378">Hydrolase</keyword>
<protein>
    <recommendedName>
        <fullName evidence="2">Dienelactone hydrolase domain-containing protein</fullName>
    </recommendedName>
</protein>
<dbReference type="Gene3D" id="3.40.50.1820">
    <property type="entry name" value="alpha/beta hydrolase"/>
    <property type="match status" value="1"/>
</dbReference>
<dbReference type="SUPFAM" id="SSF53474">
    <property type="entry name" value="alpha/beta-Hydrolases"/>
    <property type="match status" value="1"/>
</dbReference>
<dbReference type="GO" id="GO:0016788">
    <property type="term" value="F:hydrolase activity, acting on ester bonds"/>
    <property type="evidence" value="ECO:0007669"/>
    <property type="project" value="UniProtKB-ARBA"/>
</dbReference>
<feature type="non-terminal residue" evidence="3">
    <location>
        <position position="1"/>
    </location>
</feature>
<dbReference type="Pfam" id="PF01738">
    <property type="entry name" value="DLH"/>
    <property type="match status" value="1"/>
</dbReference>
<reference evidence="3" key="1">
    <citation type="submission" date="2018-05" db="EMBL/GenBank/DDBJ databases">
        <authorList>
            <person name="Lanie J.A."/>
            <person name="Ng W.-L."/>
            <person name="Kazmierczak K.M."/>
            <person name="Andrzejewski T.M."/>
            <person name="Davidsen T.M."/>
            <person name="Wayne K.J."/>
            <person name="Tettelin H."/>
            <person name="Glass J.I."/>
            <person name="Rusch D."/>
            <person name="Podicherti R."/>
            <person name="Tsui H.-C.T."/>
            <person name="Winkler M.E."/>
        </authorList>
    </citation>
    <scope>NUCLEOTIDE SEQUENCE</scope>
</reference>
<evidence type="ECO:0000256" key="1">
    <source>
        <dbReference type="ARBA" id="ARBA00022801"/>
    </source>
</evidence>
<dbReference type="AlphaFoldDB" id="A0A382RVX2"/>
<dbReference type="InterPro" id="IPR029058">
    <property type="entry name" value="AB_hydrolase_fold"/>
</dbReference>
<feature type="domain" description="Dienelactone hydrolase" evidence="2">
    <location>
        <begin position="1"/>
        <end position="129"/>
    </location>
</feature>
<dbReference type="EMBL" id="UINC01124272">
    <property type="protein sequence ID" value="SVD01305.1"/>
    <property type="molecule type" value="Genomic_DNA"/>
</dbReference>
<dbReference type="PANTHER" id="PTHR22946:SF9">
    <property type="entry name" value="POLYKETIDE TRANSFERASE AF380"/>
    <property type="match status" value="1"/>
</dbReference>
<gene>
    <name evidence="3" type="ORF">METZ01_LOCUS354159</name>
</gene>
<organism evidence="3">
    <name type="scientific">marine metagenome</name>
    <dbReference type="NCBI Taxonomy" id="408172"/>
    <lineage>
        <taxon>unclassified sequences</taxon>
        <taxon>metagenomes</taxon>
        <taxon>ecological metagenomes</taxon>
    </lineage>
</organism>
<dbReference type="InterPro" id="IPR050261">
    <property type="entry name" value="FrsA_esterase"/>
</dbReference>
<evidence type="ECO:0000259" key="2">
    <source>
        <dbReference type="Pfam" id="PF01738"/>
    </source>
</evidence>
<name>A0A382RVX2_9ZZZZ</name>
<accession>A0A382RVX2</accession>
<evidence type="ECO:0000313" key="3">
    <source>
        <dbReference type="EMBL" id="SVD01305.1"/>
    </source>
</evidence>
<sequence>PAILMTHGWGGIRQHLNSQYAGKFAEAGFVVLTFDYRGWADSDSRLVIIGDQPDIGPDGEVTVRARAIREVIDPFDQVRDITSSLDFLAGEPGVDVNRIGIWGTSFSGGHVIFVGAQDPRVAAIVSQVGYQGVGLTKERRLFSRQRAIDKARGEIDPIPQGIDGVARLSGTPDLAKMVDYRPIDWASQIRVPTLIIDVEDEEFFDRRKNGRAAFELISKNTQANYKLFPGRHYDIYSRHPSAATALALEWFETHLMQ</sequence>
<dbReference type="InterPro" id="IPR002925">
    <property type="entry name" value="Dienelactn_hydro"/>
</dbReference>
<dbReference type="PANTHER" id="PTHR22946">
    <property type="entry name" value="DIENELACTONE HYDROLASE DOMAIN-CONTAINING PROTEIN-RELATED"/>
    <property type="match status" value="1"/>
</dbReference>